<dbReference type="Gene3D" id="1.20.1250.20">
    <property type="entry name" value="MFS general substrate transporter like domains"/>
    <property type="match status" value="1"/>
</dbReference>
<feature type="transmembrane region" description="Helical" evidence="9">
    <location>
        <begin position="68"/>
        <end position="88"/>
    </location>
</feature>
<evidence type="ECO:0000256" key="8">
    <source>
        <dbReference type="SAM" id="MobiDB-lite"/>
    </source>
</evidence>
<organism evidence="11 12">
    <name type="scientific">Kitasatospora kifunensis</name>
    <name type="common">Streptomyces kifunensis</name>
    <dbReference type="NCBI Taxonomy" id="58351"/>
    <lineage>
        <taxon>Bacteria</taxon>
        <taxon>Bacillati</taxon>
        <taxon>Actinomycetota</taxon>
        <taxon>Actinomycetes</taxon>
        <taxon>Kitasatosporales</taxon>
        <taxon>Streptomycetaceae</taxon>
        <taxon>Kitasatospora</taxon>
    </lineage>
</organism>
<comment type="similarity">
    <text evidence="2">Belongs to the major facilitator superfamily. TCR/Tet family.</text>
</comment>
<reference evidence="11 12" key="1">
    <citation type="submission" date="2020-08" db="EMBL/GenBank/DDBJ databases">
        <title>Sequencing the genomes of 1000 actinobacteria strains.</title>
        <authorList>
            <person name="Klenk H.-P."/>
        </authorList>
    </citation>
    <scope>NUCLEOTIDE SEQUENCE [LARGE SCALE GENOMIC DNA]</scope>
    <source>
        <strain evidence="11 12">DSM 41654</strain>
    </source>
</reference>
<feature type="region of interest" description="Disordered" evidence="8">
    <location>
        <begin position="1"/>
        <end position="22"/>
    </location>
</feature>
<name>A0A7W7R3G2_KITKI</name>
<feature type="domain" description="Major facilitator superfamily (MFS) profile" evidence="10">
    <location>
        <begin position="34"/>
        <end position="515"/>
    </location>
</feature>
<dbReference type="FunFam" id="1.20.1720.10:FF:000004">
    <property type="entry name" value="EmrB/QacA family drug resistance transporter"/>
    <property type="match status" value="1"/>
</dbReference>
<gene>
    <name evidence="11" type="ORF">FHR34_003700</name>
</gene>
<comment type="subcellular location">
    <subcellularLocation>
        <location evidence="1">Cell membrane</location>
        <topology evidence="1">Multi-pass membrane protein</topology>
    </subcellularLocation>
</comment>
<protein>
    <submittedName>
        <fullName evidence="11">EmrB/QacA subfamily drug resistance transporter</fullName>
    </submittedName>
</protein>
<keyword evidence="5 9" id="KW-0812">Transmembrane</keyword>
<evidence type="ECO:0000256" key="3">
    <source>
        <dbReference type="ARBA" id="ARBA00022448"/>
    </source>
</evidence>
<dbReference type="InterPro" id="IPR020846">
    <property type="entry name" value="MFS_dom"/>
</dbReference>
<evidence type="ECO:0000256" key="2">
    <source>
        <dbReference type="ARBA" id="ARBA00007520"/>
    </source>
</evidence>
<feature type="transmembrane region" description="Helical" evidence="9">
    <location>
        <begin position="31"/>
        <end position="56"/>
    </location>
</feature>
<keyword evidence="12" id="KW-1185">Reference proteome</keyword>
<keyword evidence="3" id="KW-0813">Transport</keyword>
<accession>A0A7W7R3G2</accession>
<feature type="transmembrane region" description="Helical" evidence="9">
    <location>
        <begin position="323"/>
        <end position="342"/>
    </location>
</feature>
<keyword evidence="4" id="KW-1003">Cell membrane</keyword>
<feature type="transmembrane region" description="Helical" evidence="9">
    <location>
        <begin position="100"/>
        <end position="118"/>
    </location>
</feature>
<feature type="transmembrane region" description="Helical" evidence="9">
    <location>
        <begin position="185"/>
        <end position="206"/>
    </location>
</feature>
<dbReference type="GO" id="GO:0005886">
    <property type="term" value="C:plasma membrane"/>
    <property type="evidence" value="ECO:0007669"/>
    <property type="project" value="UniProtKB-SubCell"/>
</dbReference>
<keyword evidence="6 9" id="KW-1133">Transmembrane helix</keyword>
<feature type="transmembrane region" description="Helical" evidence="9">
    <location>
        <begin position="251"/>
        <end position="268"/>
    </location>
</feature>
<evidence type="ECO:0000256" key="7">
    <source>
        <dbReference type="ARBA" id="ARBA00023136"/>
    </source>
</evidence>
<evidence type="ECO:0000256" key="9">
    <source>
        <dbReference type="SAM" id="Phobius"/>
    </source>
</evidence>
<feature type="transmembrane region" description="Helical" evidence="9">
    <location>
        <begin position="289"/>
        <end position="311"/>
    </location>
</feature>
<dbReference type="Proteomes" id="UP000540506">
    <property type="component" value="Unassembled WGS sequence"/>
</dbReference>
<dbReference type="RefSeq" id="WP_184936618.1">
    <property type="nucleotide sequence ID" value="NZ_JACHJV010000001.1"/>
</dbReference>
<feature type="transmembrane region" description="Helical" evidence="9">
    <location>
        <begin position="160"/>
        <end position="179"/>
    </location>
</feature>
<dbReference type="InterPro" id="IPR036259">
    <property type="entry name" value="MFS_trans_sf"/>
</dbReference>
<feature type="transmembrane region" description="Helical" evidence="9">
    <location>
        <begin position="379"/>
        <end position="402"/>
    </location>
</feature>
<dbReference type="AlphaFoldDB" id="A0A7W7R3G2"/>
<dbReference type="InterPro" id="IPR011701">
    <property type="entry name" value="MFS"/>
</dbReference>
<evidence type="ECO:0000256" key="6">
    <source>
        <dbReference type="ARBA" id="ARBA00022989"/>
    </source>
</evidence>
<sequence length="517" mass="53557">MTEQTRQTERPPKPAALADRDDDSPAARRRLYLGAFGLLLGMFLAMLDGLIVGTALPTIVGQLGGLQQLSWVVTAYLLSSAASTPIWGKLGDLYGRKGTFMASIGLFLLGSALAGLSTDMTQLIAFRTLQGLGAGGLMVGALSILTVLGAGRLRTRLQSMIGVMMPIAFIGGPLIGGFLTDRLSWRWTFYVNLPLGGLALLLVATLVRLRTERIRARLDLLGTGLLTAGILSLTLLASVGGTRYAWSDPRSLGLAALGVLALVGFWFAERRAEEPIIPPRLFGNANFTVAQLLSLLVGAVMLAVTTCLPQYLQSGRGSSPTAAGLLLLPLLLGMLGAQLGAGRGIGRTGRYRRYPIAGGALLTTGLLVLRLVGPGTPPLATALLATVTGIGIGLLSQSCLLITTLSAPPRDLGAASGTVTLARTLGGSLGIALLGTAYADRLQASLARQLGTAAAHRLASGSHTLAPAQLRELPPAARDAFRVAAGTGLHGMLLGATVLALLTFAVSWLVREAPSGN</sequence>
<proteinExistence type="inferred from homology"/>
<evidence type="ECO:0000313" key="12">
    <source>
        <dbReference type="Proteomes" id="UP000540506"/>
    </source>
</evidence>
<feature type="transmembrane region" description="Helical" evidence="9">
    <location>
        <begin position="491"/>
        <end position="510"/>
    </location>
</feature>
<keyword evidence="7 9" id="KW-0472">Membrane</keyword>
<evidence type="ECO:0000256" key="5">
    <source>
        <dbReference type="ARBA" id="ARBA00022692"/>
    </source>
</evidence>
<feature type="compositionally biased region" description="Basic and acidic residues" evidence="8">
    <location>
        <begin position="1"/>
        <end position="12"/>
    </location>
</feature>
<dbReference type="PROSITE" id="PS50850">
    <property type="entry name" value="MFS"/>
    <property type="match status" value="1"/>
</dbReference>
<dbReference type="PANTHER" id="PTHR23501:SF197">
    <property type="entry name" value="COMD"/>
    <property type="match status" value="1"/>
</dbReference>
<evidence type="ECO:0000256" key="4">
    <source>
        <dbReference type="ARBA" id="ARBA00022475"/>
    </source>
</evidence>
<comment type="caution">
    <text evidence="11">The sequence shown here is derived from an EMBL/GenBank/DDBJ whole genome shotgun (WGS) entry which is preliminary data.</text>
</comment>
<evidence type="ECO:0000259" key="10">
    <source>
        <dbReference type="PROSITE" id="PS50850"/>
    </source>
</evidence>
<dbReference type="PANTHER" id="PTHR23501">
    <property type="entry name" value="MAJOR FACILITATOR SUPERFAMILY"/>
    <property type="match status" value="1"/>
</dbReference>
<evidence type="ECO:0000313" key="11">
    <source>
        <dbReference type="EMBL" id="MBB4924707.1"/>
    </source>
</evidence>
<dbReference type="GO" id="GO:0022857">
    <property type="term" value="F:transmembrane transporter activity"/>
    <property type="evidence" value="ECO:0007669"/>
    <property type="project" value="InterPro"/>
</dbReference>
<feature type="transmembrane region" description="Helical" evidence="9">
    <location>
        <begin position="218"/>
        <end position="239"/>
    </location>
</feature>
<evidence type="ECO:0000256" key="1">
    <source>
        <dbReference type="ARBA" id="ARBA00004651"/>
    </source>
</evidence>
<dbReference type="Gene3D" id="1.20.1720.10">
    <property type="entry name" value="Multidrug resistance protein D"/>
    <property type="match status" value="1"/>
</dbReference>
<dbReference type="SUPFAM" id="SSF103473">
    <property type="entry name" value="MFS general substrate transporter"/>
    <property type="match status" value="1"/>
</dbReference>
<dbReference type="Pfam" id="PF07690">
    <property type="entry name" value="MFS_1"/>
    <property type="match status" value="1"/>
</dbReference>
<dbReference type="EMBL" id="JACHJV010000001">
    <property type="protein sequence ID" value="MBB4924707.1"/>
    <property type="molecule type" value="Genomic_DNA"/>
</dbReference>
<feature type="transmembrane region" description="Helical" evidence="9">
    <location>
        <begin position="124"/>
        <end position="148"/>
    </location>
</feature>
<feature type="transmembrane region" description="Helical" evidence="9">
    <location>
        <begin position="354"/>
        <end position="373"/>
    </location>
</feature>